<proteinExistence type="predicted"/>
<feature type="transmembrane region" description="Helical" evidence="3">
    <location>
        <begin position="360"/>
        <end position="380"/>
    </location>
</feature>
<evidence type="ECO:0000256" key="1">
    <source>
        <dbReference type="SAM" id="Coils"/>
    </source>
</evidence>
<accession>A0A6J5N566</accession>
<evidence type="ECO:0000256" key="2">
    <source>
        <dbReference type="SAM" id="MobiDB-lite"/>
    </source>
</evidence>
<sequence length="908" mass="94542">MAKSRIAEAYVQIVPSLDGIGTKLNSQLSGELGKAGDAAGGNMARSVGNGFGSKIKSVLGPALLGAGVLATVALGKFAKDSIAASSDFAEAGAAIDQVFGKASESIKGFAETGATQLGQSKTQVLDAAKSFGILGKAAGLAGEDNAAFSTDLVQLATDLASFNNTSVDEAILALSSGLRGEAEPLRRFGVLLDDAALKAQAMKMGIYDGNGSLTQQQKVLAANAAIFAQTATQQGDFARTSDGLANSQRTLTAEMENLKITAGSALAPAFTLLVQAISPVIAQLGPIMTQVLAALAPALANLAAVFPQIISALMPLLPVFAQLVGFLTDLLVAILPPLAAVLEVVGEAFSGAFEWITNNVATFATFVGILGGYVAVMNTVRIATAAWAAIQGVLNAVMAINPIMLVVIAIAALVAAIVYIATKTTFFQDAWKAMSTFVVNAWNAAVSAISKGIDAAVQFFTSLPGKVLNALKGFGSMLFDFGKNLIQGLLDGAGSLLKNIGSFFLDMLPGWITGPFKAALGIASPSKVFKGFGKDIMKGLEKGLMGGESSIKSTMDKVSSWITQKLEAGEITKKGAQAARALVRVYTKELTKLTREHDKIVARLEKAQEELAARLEEKLSFIQDISQQYGAGYDLNEEATAATAIAGLQERIAKAQELQDITAQLQAMGLNKDLYRQIVEAGAVDFAKSIIAGGSEAVAQLNVLADQANTEAQKLAAQVGAVLFDEGIKFAQSVVDGLLKEEQQITSMMERVAAKFASRLEAIIANAISQMNSVRASSSTANPKASTPAPSKKSPAPVKSKSDSFFATKKALNMIGSGVAKSLPYTPAGISNKLRAMAAGGFVTKPTRALIGEAGPEVVTPLKDFERMMGLDGGSGKTINYYAAPNKSLDSERELFQAIKRAEVIAGW</sequence>
<feature type="coiled-coil region" evidence="1">
    <location>
        <begin position="576"/>
        <end position="617"/>
    </location>
</feature>
<feature type="transmembrane region" description="Helical" evidence="3">
    <location>
        <begin position="392"/>
        <end position="420"/>
    </location>
</feature>
<keyword evidence="1" id="KW-0175">Coiled coil</keyword>
<reference evidence="4" key="1">
    <citation type="submission" date="2020-04" db="EMBL/GenBank/DDBJ databases">
        <authorList>
            <person name="Chiriac C."/>
            <person name="Salcher M."/>
            <person name="Ghai R."/>
            <person name="Kavagutti S V."/>
        </authorList>
    </citation>
    <scope>NUCLEOTIDE SEQUENCE</scope>
</reference>
<keyword evidence="3" id="KW-0812">Transmembrane</keyword>
<feature type="transmembrane region" description="Helical" evidence="3">
    <location>
        <begin position="319"/>
        <end position="340"/>
    </location>
</feature>
<feature type="region of interest" description="Disordered" evidence="2">
    <location>
        <begin position="775"/>
        <end position="801"/>
    </location>
</feature>
<protein>
    <submittedName>
        <fullName evidence="4">Uncharacterized protein</fullName>
    </submittedName>
</protein>
<name>A0A6J5N566_9CAUD</name>
<feature type="compositionally biased region" description="Low complexity" evidence="2">
    <location>
        <begin position="776"/>
        <end position="799"/>
    </location>
</feature>
<dbReference type="EMBL" id="LR796588">
    <property type="protein sequence ID" value="CAB4152423.1"/>
    <property type="molecule type" value="Genomic_DNA"/>
</dbReference>
<keyword evidence="3" id="KW-0472">Membrane</keyword>
<evidence type="ECO:0000256" key="3">
    <source>
        <dbReference type="SAM" id="Phobius"/>
    </source>
</evidence>
<feature type="transmembrane region" description="Helical" evidence="3">
    <location>
        <begin position="287"/>
        <end position="307"/>
    </location>
</feature>
<organism evidence="4">
    <name type="scientific">uncultured Caudovirales phage</name>
    <dbReference type="NCBI Taxonomy" id="2100421"/>
    <lineage>
        <taxon>Viruses</taxon>
        <taxon>Duplodnaviria</taxon>
        <taxon>Heunggongvirae</taxon>
        <taxon>Uroviricota</taxon>
        <taxon>Caudoviricetes</taxon>
        <taxon>Peduoviridae</taxon>
        <taxon>Maltschvirus</taxon>
        <taxon>Maltschvirus maltsch</taxon>
    </lineage>
</organism>
<evidence type="ECO:0000313" key="4">
    <source>
        <dbReference type="EMBL" id="CAB4152423.1"/>
    </source>
</evidence>
<keyword evidence="3" id="KW-1133">Transmembrane helix</keyword>
<gene>
    <name evidence="4" type="ORF">UFOVP609_8</name>
</gene>
<feature type="transmembrane region" description="Helical" evidence="3">
    <location>
        <begin position="258"/>
        <end position="281"/>
    </location>
</feature>